<dbReference type="Proteomes" id="UP000013909">
    <property type="component" value="Unassembled WGS sequence"/>
</dbReference>
<comment type="caution">
    <text evidence="2">The sequence shown here is derived from an EMBL/GenBank/DDBJ whole genome shotgun (WGS) entry which is preliminary data.</text>
</comment>
<name>R7ZSX7_9BACT</name>
<protein>
    <recommendedName>
        <fullName evidence="4">Neutral/alkaline non-lysosomal ceramidase N-terminal domain-containing protein</fullName>
    </recommendedName>
</protein>
<dbReference type="OrthoDB" id="1113283at2"/>
<proteinExistence type="predicted"/>
<dbReference type="RefSeq" id="WP_010854536.1">
    <property type="nucleotide sequence ID" value="NZ_AQHR01000066.1"/>
</dbReference>
<dbReference type="PATRIC" id="fig|1288963.3.peg.2392"/>
<dbReference type="EMBL" id="AQHR01000066">
    <property type="protein sequence ID" value="EON77089.1"/>
    <property type="molecule type" value="Genomic_DNA"/>
</dbReference>
<gene>
    <name evidence="2" type="ORF">ADIS_2399</name>
</gene>
<reference evidence="2 3" key="1">
    <citation type="submission" date="2013-02" db="EMBL/GenBank/DDBJ databases">
        <title>A novel strain isolated from Lonar lake, Maharashtra, India.</title>
        <authorList>
            <person name="Singh A."/>
        </authorList>
    </citation>
    <scope>NUCLEOTIDE SEQUENCE [LARGE SCALE GENOMIC DNA]</scope>
    <source>
        <strain evidence="2 3">AK24</strain>
    </source>
</reference>
<accession>R7ZSX7</accession>
<evidence type="ECO:0000313" key="3">
    <source>
        <dbReference type="Proteomes" id="UP000013909"/>
    </source>
</evidence>
<keyword evidence="3" id="KW-1185">Reference proteome</keyword>
<evidence type="ECO:0000256" key="1">
    <source>
        <dbReference type="SAM" id="SignalP"/>
    </source>
</evidence>
<feature type="chain" id="PRO_5004461918" description="Neutral/alkaline non-lysosomal ceramidase N-terminal domain-containing protein" evidence="1">
    <location>
        <begin position="25"/>
        <end position="462"/>
    </location>
</feature>
<evidence type="ECO:0008006" key="4">
    <source>
        <dbReference type="Google" id="ProtNLM"/>
    </source>
</evidence>
<evidence type="ECO:0000313" key="2">
    <source>
        <dbReference type="EMBL" id="EON77089.1"/>
    </source>
</evidence>
<sequence length="462" mass="50655">MQAQQSPWLRQIALVFLLFLAASATSLSQTSGENKAEFRVGVFDVDATPPIGSLLAYDTMVGAWDLGLRAKGIVLLGQGDPIVLCAVDWIGIANESHDLFREQLASAAGTSPDRVSVHSVHQHDAPRSDFGAEKLLHDANLPPGNFDGGFQRALLTRLSGAVEKAAKTSRKVTHVGFGKAEVHQVASNRRVLGPEGKVVHVRYSATKDPAAIAAPEGTIDPYVTLVSFWQEEAPIAVLSYYAVHPQSYYRTGIANPDFPGLARFLRQSSVPEALHIHFTGAAGNVTAGKYNDGTPSNRLALAQRLADGMQRAWEKTEKTALEDNSINWVTRPLRLEPNQAISAKLDKPQQTHAWLTENASKLAWYNRYKAEKYTLLSCLKINDIRILHMPAELFVEYQLAAQQMLPNRKVTMAAYADYGLGYIGTAASYSQGGYEVQVSPFDERAEGTILRAIREMLEQAEN</sequence>
<dbReference type="AlphaFoldDB" id="R7ZSX7"/>
<organism evidence="2 3">
    <name type="scientific">Lunatimonas lonarensis</name>
    <dbReference type="NCBI Taxonomy" id="1232681"/>
    <lineage>
        <taxon>Bacteria</taxon>
        <taxon>Pseudomonadati</taxon>
        <taxon>Bacteroidota</taxon>
        <taxon>Cytophagia</taxon>
        <taxon>Cytophagales</taxon>
        <taxon>Cyclobacteriaceae</taxon>
    </lineage>
</organism>
<feature type="signal peptide" evidence="1">
    <location>
        <begin position="1"/>
        <end position="24"/>
    </location>
</feature>
<keyword evidence="1" id="KW-0732">Signal</keyword>
<dbReference type="STRING" id="1232681.ADIS_2399"/>